<evidence type="ECO:0000313" key="2">
    <source>
        <dbReference type="Proteomes" id="UP001500736"/>
    </source>
</evidence>
<sequence>MIKIVQRLEFENVFPDEEQKDVLEYLGNISKFTLLNIIGFSNTKPQPNFDTFFSNPDVSWDIIQRVTKYGRENRIPEPPEVISREASLRLAEHILANKESLLNGNTNDDRDADEINIFKAFLVINKEVNEKQNFGDSEATIDKMADMSITMAFSSADIGVYSNSDIEFGKLLYATIVKFEYILEFINSNVEYNYLEAALLESFEESDITGLNEQVKLLLGTILKLKFDNKYKLFIEKPEHKRFLTALASDEIEESTDFTNLKNHPIYRIDNDTFSIIDYFFVVDKFFKSVKFILKNAYNTHHNLSERSGAFFSFYNMKFSEEFLMKNVLDEIFHWKHMIKRQIAETTDNEPDYYVRHNKRIYLFENKDVLVAGGIKSSSDIDEIRNLLKKKFLHDGNRAVGIGQLVKSIEQIVNNQFPFDEYVNNKNNLTIYPVLLVSDRIFEIMGMNHILNQWYLELVKEKLGDNYNPSLIRDLTFIDIDTLIYWLPHLKLKDRNFKNIIDVHHKAMKKVINVNNPNRREGIIQANKAFYKRLSPISNRFNEYKFPINLLIDKFKDVLPEG</sequence>
<accession>A0ABN1JNS0</accession>
<dbReference type="RefSeq" id="WP_343797270.1">
    <property type="nucleotide sequence ID" value="NZ_BAAAGF010000002.1"/>
</dbReference>
<organism evidence="1 2">
    <name type="scientific">Gaetbulibacter jejuensis</name>
    <dbReference type="NCBI Taxonomy" id="584607"/>
    <lineage>
        <taxon>Bacteria</taxon>
        <taxon>Pseudomonadati</taxon>
        <taxon>Bacteroidota</taxon>
        <taxon>Flavobacteriia</taxon>
        <taxon>Flavobacteriales</taxon>
        <taxon>Flavobacteriaceae</taxon>
        <taxon>Gaetbulibacter</taxon>
    </lineage>
</organism>
<proteinExistence type="predicted"/>
<comment type="caution">
    <text evidence="1">The sequence shown here is derived from an EMBL/GenBank/DDBJ whole genome shotgun (WGS) entry which is preliminary data.</text>
</comment>
<protein>
    <submittedName>
        <fullName evidence="1">Uncharacterized protein</fullName>
    </submittedName>
</protein>
<keyword evidence="2" id="KW-1185">Reference proteome</keyword>
<reference evidence="1 2" key="1">
    <citation type="journal article" date="2019" name="Int. J. Syst. Evol. Microbiol.">
        <title>The Global Catalogue of Microorganisms (GCM) 10K type strain sequencing project: providing services to taxonomists for standard genome sequencing and annotation.</title>
        <authorList>
            <consortium name="The Broad Institute Genomics Platform"/>
            <consortium name="The Broad Institute Genome Sequencing Center for Infectious Disease"/>
            <person name="Wu L."/>
            <person name="Ma J."/>
        </authorList>
    </citation>
    <scope>NUCLEOTIDE SEQUENCE [LARGE SCALE GENOMIC DNA]</scope>
    <source>
        <strain evidence="1 2">JCM 15976</strain>
    </source>
</reference>
<evidence type="ECO:0000313" key="1">
    <source>
        <dbReference type="EMBL" id="GAA0743127.1"/>
    </source>
</evidence>
<dbReference type="EMBL" id="BAAAGF010000002">
    <property type="protein sequence ID" value="GAA0743127.1"/>
    <property type="molecule type" value="Genomic_DNA"/>
</dbReference>
<dbReference type="Proteomes" id="UP001500736">
    <property type="component" value="Unassembled WGS sequence"/>
</dbReference>
<name>A0ABN1JNS0_9FLAO</name>
<gene>
    <name evidence="1" type="ORF">GCM10009431_15950</name>
</gene>